<dbReference type="SFLD" id="SFLDS00019">
    <property type="entry name" value="Glutathione_Transferase_(cytos"/>
    <property type="match status" value="1"/>
</dbReference>
<dbReference type="InterPro" id="IPR034330">
    <property type="entry name" value="GST_Zeta_C"/>
</dbReference>
<sequence length="212" mass="23656">MRLYDYHRSSAAYRVRIALNLKGLPYEHAGVNLLEGGDREPAYRALNPQGLVPALADDGRLLTQSLAICEYLEETHPRPPLLPADPVGRARVRALALLVACDIHPLNNLRVLGYLTGRLGVAEEAKLEWYRHWILEGFAALERLLEESPDTATFCHGDRPTLADLCLVPQVYNARRFDCDLKPFPNITRIDATCRTLPAFHAARPEAQPDAG</sequence>
<dbReference type="GO" id="GO:0006749">
    <property type="term" value="P:glutathione metabolic process"/>
    <property type="evidence" value="ECO:0007669"/>
    <property type="project" value="TreeGrafter"/>
</dbReference>
<dbReference type="CDD" id="cd03191">
    <property type="entry name" value="GST_C_Zeta"/>
    <property type="match status" value="1"/>
</dbReference>
<dbReference type="InterPro" id="IPR036282">
    <property type="entry name" value="Glutathione-S-Trfase_C_sf"/>
</dbReference>
<dbReference type="Proteomes" id="UP000252707">
    <property type="component" value="Unassembled WGS sequence"/>
</dbReference>
<dbReference type="GO" id="GO:0005737">
    <property type="term" value="C:cytoplasm"/>
    <property type="evidence" value="ECO:0007669"/>
    <property type="project" value="InterPro"/>
</dbReference>
<dbReference type="Pfam" id="PF13410">
    <property type="entry name" value="GST_C_2"/>
    <property type="match status" value="1"/>
</dbReference>
<dbReference type="CDD" id="cd03042">
    <property type="entry name" value="GST_N_Zeta"/>
    <property type="match status" value="1"/>
</dbReference>
<evidence type="ECO:0000259" key="2">
    <source>
        <dbReference type="PROSITE" id="PS50404"/>
    </source>
</evidence>
<evidence type="ECO:0000313" key="5">
    <source>
        <dbReference type="Proteomes" id="UP000252707"/>
    </source>
</evidence>
<feature type="domain" description="GST C-terminal" evidence="3">
    <location>
        <begin position="85"/>
        <end position="212"/>
    </location>
</feature>
<dbReference type="OrthoDB" id="9803562at2"/>
<dbReference type="InterPro" id="IPR005955">
    <property type="entry name" value="GST_Zeta"/>
</dbReference>
<comment type="caution">
    <text evidence="4">The sequence shown here is derived from an EMBL/GenBank/DDBJ whole genome shotgun (WGS) entry which is preliminary data.</text>
</comment>
<proteinExistence type="inferred from homology"/>
<keyword evidence="5" id="KW-1185">Reference proteome</keyword>
<dbReference type="PROSITE" id="PS50404">
    <property type="entry name" value="GST_NTER"/>
    <property type="match status" value="1"/>
</dbReference>
<feature type="domain" description="GST N-terminal" evidence="2">
    <location>
        <begin position="1"/>
        <end position="80"/>
    </location>
</feature>
<dbReference type="Pfam" id="PF13417">
    <property type="entry name" value="GST_N_3"/>
    <property type="match status" value="1"/>
</dbReference>
<accession>A0A369C8P7</accession>
<dbReference type="RefSeq" id="WP_114279875.1">
    <property type="nucleotide sequence ID" value="NZ_QPJY01000005.1"/>
</dbReference>
<comment type="similarity">
    <text evidence="1">Belongs to the GST superfamily. Zeta family.</text>
</comment>
<dbReference type="PROSITE" id="PS50405">
    <property type="entry name" value="GST_CTER"/>
    <property type="match status" value="1"/>
</dbReference>
<dbReference type="GO" id="GO:0006559">
    <property type="term" value="P:L-phenylalanine catabolic process"/>
    <property type="evidence" value="ECO:0007669"/>
    <property type="project" value="TreeGrafter"/>
</dbReference>
<dbReference type="SUPFAM" id="SSF47616">
    <property type="entry name" value="GST C-terminal domain-like"/>
    <property type="match status" value="1"/>
</dbReference>
<dbReference type="PANTHER" id="PTHR42673">
    <property type="entry name" value="MALEYLACETOACETATE ISOMERASE"/>
    <property type="match status" value="1"/>
</dbReference>
<evidence type="ECO:0000313" key="4">
    <source>
        <dbReference type="EMBL" id="RCX30269.1"/>
    </source>
</evidence>
<dbReference type="SFLD" id="SFLDG00358">
    <property type="entry name" value="Main_(cytGST)"/>
    <property type="match status" value="1"/>
</dbReference>
<gene>
    <name evidence="4" type="ORF">DFQ59_105101</name>
</gene>
<dbReference type="GO" id="GO:0016034">
    <property type="term" value="F:maleylacetoacetate isomerase activity"/>
    <property type="evidence" value="ECO:0007669"/>
    <property type="project" value="TreeGrafter"/>
</dbReference>
<name>A0A369C8P7_9GAMM</name>
<dbReference type="InterPro" id="IPR040079">
    <property type="entry name" value="Glutathione_S-Trfase"/>
</dbReference>
<dbReference type="SUPFAM" id="SSF52833">
    <property type="entry name" value="Thioredoxin-like"/>
    <property type="match status" value="1"/>
</dbReference>
<dbReference type="EMBL" id="QPJY01000005">
    <property type="protein sequence ID" value="RCX30269.1"/>
    <property type="molecule type" value="Genomic_DNA"/>
</dbReference>
<evidence type="ECO:0000259" key="3">
    <source>
        <dbReference type="PROSITE" id="PS50405"/>
    </source>
</evidence>
<dbReference type="InterPro" id="IPR004045">
    <property type="entry name" value="Glutathione_S-Trfase_N"/>
</dbReference>
<dbReference type="GO" id="GO:0004364">
    <property type="term" value="F:glutathione transferase activity"/>
    <property type="evidence" value="ECO:0007669"/>
    <property type="project" value="TreeGrafter"/>
</dbReference>
<keyword evidence="4" id="KW-0413">Isomerase</keyword>
<dbReference type="InterPro" id="IPR036249">
    <property type="entry name" value="Thioredoxin-like_sf"/>
</dbReference>
<dbReference type="PANTHER" id="PTHR42673:SF4">
    <property type="entry name" value="MALEYLACETOACETATE ISOMERASE"/>
    <property type="match status" value="1"/>
</dbReference>
<organism evidence="4 5">
    <name type="scientific">Thioalbus denitrificans</name>
    <dbReference type="NCBI Taxonomy" id="547122"/>
    <lineage>
        <taxon>Bacteria</taxon>
        <taxon>Pseudomonadati</taxon>
        <taxon>Pseudomonadota</taxon>
        <taxon>Gammaproteobacteria</taxon>
        <taxon>Chromatiales</taxon>
        <taxon>Ectothiorhodospiraceae</taxon>
        <taxon>Thioalbus</taxon>
    </lineage>
</organism>
<dbReference type="NCBIfam" id="TIGR01262">
    <property type="entry name" value="maiA"/>
    <property type="match status" value="1"/>
</dbReference>
<protein>
    <submittedName>
        <fullName evidence="4">Maleylacetoacetate isomerase</fullName>
    </submittedName>
</protein>
<dbReference type="InterPro" id="IPR010987">
    <property type="entry name" value="Glutathione-S-Trfase_C-like"/>
</dbReference>
<dbReference type="AlphaFoldDB" id="A0A369C8P7"/>
<dbReference type="FunFam" id="1.20.1050.10:FF:000017">
    <property type="entry name" value="Maleylacetoacetate isomerase"/>
    <property type="match status" value="1"/>
</dbReference>
<reference evidence="4 5" key="1">
    <citation type="submission" date="2018-07" db="EMBL/GenBank/DDBJ databases">
        <title>Genomic Encyclopedia of Type Strains, Phase IV (KMG-IV): sequencing the most valuable type-strain genomes for metagenomic binning, comparative biology and taxonomic classification.</title>
        <authorList>
            <person name="Goeker M."/>
        </authorList>
    </citation>
    <scope>NUCLEOTIDE SEQUENCE [LARGE SCALE GENOMIC DNA]</scope>
    <source>
        <strain evidence="4 5">DSM 26407</strain>
    </source>
</reference>
<dbReference type="Gene3D" id="1.20.1050.10">
    <property type="match status" value="1"/>
</dbReference>
<dbReference type="InterPro" id="IPR034333">
    <property type="entry name" value="GST_Zeta_N"/>
</dbReference>
<evidence type="ECO:0000256" key="1">
    <source>
        <dbReference type="ARBA" id="ARBA00010007"/>
    </source>
</evidence>
<dbReference type="Gene3D" id="3.40.30.10">
    <property type="entry name" value="Glutaredoxin"/>
    <property type="match status" value="1"/>
</dbReference>